<organism evidence="10 11">
    <name type="scientific">Polychaeton citri CBS 116435</name>
    <dbReference type="NCBI Taxonomy" id="1314669"/>
    <lineage>
        <taxon>Eukaryota</taxon>
        <taxon>Fungi</taxon>
        <taxon>Dikarya</taxon>
        <taxon>Ascomycota</taxon>
        <taxon>Pezizomycotina</taxon>
        <taxon>Dothideomycetes</taxon>
        <taxon>Dothideomycetidae</taxon>
        <taxon>Capnodiales</taxon>
        <taxon>Capnodiaceae</taxon>
        <taxon>Polychaeton</taxon>
    </lineage>
</organism>
<dbReference type="GO" id="GO:0005737">
    <property type="term" value="C:cytoplasm"/>
    <property type="evidence" value="ECO:0007669"/>
    <property type="project" value="TreeGrafter"/>
</dbReference>
<dbReference type="PRINTS" id="PR00707">
    <property type="entry name" value="UBCTHYDRLASE"/>
</dbReference>
<feature type="site" description="Transition state stabilizer" evidence="6">
    <location>
        <position position="106"/>
    </location>
</feature>
<dbReference type="InterPro" id="IPR036959">
    <property type="entry name" value="Peptidase_C12_UCH_sf"/>
</dbReference>
<feature type="region of interest" description="Disordered" evidence="8">
    <location>
        <begin position="1"/>
        <end position="21"/>
    </location>
</feature>
<dbReference type="InterPro" id="IPR038765">
    <property type="entry name" value="Papain-like_cys_pep_sf"/>
</dbReference>
<dbReference type="AlphaFoldDB" id="A0A9P4Q1P2"/>
<dbReference type="InterPro" id="IPR001578">
    <property type="entry name" value="Peptidase_C12_UCH"/>
</dbReference>
<dbReference type="GO" id="GO:0016579">
    <property type="term" value="P:protein deubiquitination"/>
    <property type="evidence" value="ECO:0007669"/>
    <property type="project" value="TreeGrafter"/>
</dbReference>
<evidence type="ECO:0000256" key="6">
    <source>
        <dbReference type="PROSITE-ProRule" id="PRU01393"/>
    </source>
</evidence>
<evidence type="ECO:0000259" key="9">
    <source>
        <dbReference type="PROSITE" id="PS52048"/>
    </source>
</evidence>
<dbReference type="OrthoDB" id="1924260at2759"/>
<feature type="compositionally biased region" description="Polar residues" evidence="8">
    <location>
        <begin position="204"/>
        <end position="217"/>
    </location>
</feature>
<feature type="active site" description="Nucleophile" evidence="6">
    <location>
        <position position="112"/>
    </location>
</feature>
<feature type="compositionally biased region" description="Basic and acidic residues" evidence="8">
    <location>
        <begin position="303"/>
        <end position="313"/>
    </location>
</feature>
<feature type="compositionally biased region" description="Polar residues" evidence="8">
    <location>
        <begin position="237"/>
        <end position="248"/>
    </location>
</feature>
<evidence type="ECO:0000256" key="8">
    <source>
        <dbReference type="SAM" id="MobiDB-lite"/>
    </source>
</evidence>
<keyword evidence="2 6" id="KW-0645">Protease</keyword>
<evidence type="ECO:0000256" key="3">
    <source>
        <dbReference type="ARBA" id="ARBA00022786"/>
    </source>
</evidence>
<feature type="region of interest" description="Disordered" evidence="8">
    <location>
        <begin position="281"/>
        <end position="318"/>
    </location>
</feature>
<dbReference type="Pfam" id="PF01088">
    <property type="entry name" value="Peptidase_C12"/>
    <property type="match status" value="1"/>
</dbReference>
<keyword evidence="4 6" id="KW-0378">Hydrolase</keyword>
<keyword evidence="11" id="KW-1185">Reference proteome</keyword>
<dbReference type="EC" id="3.4.19.12" evidence="7"/>
<dbReference type="GO" id="GO:0006511">
    <property type="term" value="P:ubiquitin-dependent protein catabolic process"/>
    <property type="evidence" value="ECO:0007669"/>
    <property type="project" value="UniProtKB-UniRule"/>
</dbReference>
<accession>A0A9P4Q1P2</accession>
<keyword evidence="5 6" id="KW-0788">Thiol protease</keyword>
<protein>
    <recommendedName>
        <fullName evidence="7">Ubiquitin carboxyl-terminal hydrolase</fullName>
        <ecNumber evidence="7">3.4.19.12</ecNumber>
    </recommendedName>
</protein>
<evidence type="ECO:0000256" key="4">
    <source>
        <dbReference type="ARBA" id="ARBA00022801"/>
    </source>
</evidence>
<feature type="compositionally biased region" description="Basic residues" evidence="8">
    <location>
        <begin position="1"/>
        <end position="12"/>
    </location>
</feature>
<name>A0A9P4Q1P2_9PEZI</name>
<evidence type="ECO:0000313" key="11">
    <source>
        <dbReference type="Proteomes" id="UP000799441"/>
    </source>
</evidence>
<dbReference type="PROSITE" id="PS52048">
    <property type="entry name" value="UCH_DOMAIN"/>
    <property type="match status" value="1"/>
</dbReference>
<dbReference type="Gene3D" id="3.40.532.10">
    <property type="entry name" value="Peptidase C12, ubiquitin carboxyl-terminal hydrolase"/>
    <property type="match status" value="1"/>
</dbReference>
<dbReference type="PANTHER" id="PTHR10589">
    <property type="entry name" value="UBIQUITIN CARBOXYL-TERMINAL HYDROLASE"/>
    <property type="match status" value="1"/>
</dbReference>
<dbReference type="Proteomes" id="UP000799441">
    <property type="component" value="Unassembled WGS sequence"/>
</dbReference>
<evidence type="ECO:0000256" key="7">
    <source>
        <dbReference type="RuleBase" id="RU361215"/>
    </source>
</evidence>
<gene>
    <name evidence="10" type="ORF">K431DRAFT_288203</name>
</gene>
<feature type="domain" description="UCH catalytic" evidence="9">
    <location>
        <begin position="32"/>
        <end position="390"/>
    </location>
</feature>
<evidence type="ECO:0000313" key="10">
    <source>
        <dbReference type="EMBL" id="KAF2717860.1"/>
    </source>
</evidence>
<comment type="catalytic activity">
    <reaction evidence="1 6 7">
        <text>Thiol-dependent hydrolysis of ester, thioester, amide, peptide and isopeptide bonds formed by the C-terminal Gly of ubiquitin (a 76-residue protein attached to proteins as an intracellular targeting signal).</text>
        <dbReference type="EC" id="3.4.19.12"/>
    </reaction>
</comment>
<keyword evidence="3 6" id="KW-0833">Ubl conjugation pathway</keyword>
<feature type="compositionally biased region" description="Polar residues" evidence="8">
    <location>
        <begin position="281"/>
        <end position="301"/>
    </location>
</feature>
<evidence type="ECO:0000256" key="5">
    <source>
        <dbReference type="ARBA" id="ARBA00022807"/>
    </source>
</evidence>
<feature type="region of interest" description="Disordered" evidence="8">
    <location>
        <begin position="189"/>
        <end position="248"/>
    </location>
</feature>
<comment type="similarity">
    <text evidence="6 7">Belongs to the peptidase C12 family.</text>
</comment>
<reference evidence="10" key="1">
    <citation type="journal article" date="2020" name="Stud. Mycol.">
        <title>101 Dothideomycetes genomes: a test case for predicting lifestyles and emergence of pathogens.</title>
        <authorList>
            <person name="Haridas S."/>
            <person name="Albert R."/>
            <person name="Binder M."/>
            <person name="Bloem J."/>
            <person name="Labutti K."/>
            <person name="Salamov A."/>
            <person name="Andreopoulos B."/>
            <person name="Baker S."/>
            <person name="Barry K."/>
            <person name="Bills G."/>
            <person name="Bluhm B."/>
            <person name="Cannon C."/>
            <person name="Castanera R."/>
            <person name="Culley D."/>
            <person name="Daum C."/>
            <person name="Ezra D."/>
            <person name="Gonzalez J."/>
            <person name="Henrissat B."/>
            <person name="Kuo A."/>
            <person name="Liang C."/>
            <person name="Lipzen A."/>
            <person name="Lutzoni F."/>
            <person name="Magnuson J."/>
            <person name="Mondo S."/>
            <person name="Nolan M."/>
            <person name="Ohm R."/>
            <person name="Pangilinan J."/>
            <person name="Park H.-J."/>
            <person name="Ramirez L."/>
            <person name="Alfaro M."/>
            <person name="Sun H."/>
            <person name="Tritt A."/>
            <person name="Yoshinaga Y."/>
            <person name="Zwiers L.-H."/>
            <person name="Turgeon B."/>
            <person name="Goodwin S."/>
            <person name="Spatafora J."/>
            <person name="Crous P."/>
            <person name="Grigoriev I."/>
        </authorList>
    </citation>
    <scope>NUCLEOTIDE SEQUENCE</scope>
    <source>
        <strain evidence="10">CBS 116435</strain>
    </source>
</reference>
<evidence type="ECO:0000256" key="2">
    <source>
        <dbReference type="ARBA" id="ARBA00022670"/>
    </source>
</evidence>
<evidence type="ECO:0000256" key="1">
    <source>
        <dbReference type="ARBA" id="ARBA00000707"/>
    </source>
</evidence>
<proteinExistence type="inferred from homology"/>
<dbReference type="PANTHER" id="PTHR10589:SF29">
    <property type="entry name" value="UBIQUITIN CARBOXYL-TERMINAL HYDROLASE"/>
    <property type="match status" value="1"/>
</dbReference>
<feature type="active site" description="Proton donor" evidence="6">
    <location>
        <position position="326"/>
    </location>
</feature>
<dbReference type="EMBL" id="MU003835">
    <property type="protein sequence ID" value="KAF2717860.1"/>
    <property type="molecule type" value="Genomic_DNA"/>
</dbReference>
<sequence length="529" mass="59340">MAPKKPRKRRAMPHGENDVPESAVLDRDTWPGWVEMESEPAFFNAMLHDLGVSGARVQEVYSLDSEMLAILPQPVHALIFLFKYKDFSAEEQEESSCPDQVWFANQVPDFACASIALLNIINNIPDLKTGKELRDFAKFTRDMTPLDRGIAIDSFDFVRRVHNSFAREIDILNADMHLSSRVAKARKKAAVKKAAESRKAKAATSKNSQKVNETIETTPIERPARAARSTTRKSHGSNDASGSQALPTVISTDMHFSKQPTTNMNGYTEEFATKPVLVHDNASSLDTPSDQNGLRRSSRQPQPRKDMKSFVADKDDEANPDDEGFHFIAYMPINDHVWKLDGMDAWPTDLGSFAPEEGGSWLNIAQPALQARILQYTADEIHFNLMAVCHDPLVDDKERLAKNVKSIKAINQRLDALDTAWRELEGGETPGDLITGVSEEYDMSQSDLEQIEDEEDPSPEDNLLELIKHRKSLTGQQSVLRAAVRDALKQSQQDIIEARQRQHNYSGFVKGWLEALAENETLTSLLEEL</sequence>
<comment type="caution">
    <text evidence="10">The sequence shown here is derived from an EMBL/GenBank/DDBJ whole genome shotgun (WGS) entry which is preliminary data.</text>
</comment>
<feature type="site" description="Important for enzyme activity" evidence="6">
    <location>
        <position position="341"/>
    </location>
</feature>
<dbReference type="SUPFAM" id="SSF54001">
    <property type="entry name" value="Cysteine proteinases"/>
    <property type="match status" value="2"/>
</dbReference>
<dbReference type="GO" id="GO:0004843">
    <property type="term" value="F:cysteine-type deubiquitinase activity"/>
    <property type="evidence" value="ECO:0007669"/>
    <property type="project" value="UniProtKB-UniRule"/>
</dbReference>